<dbReference type="PANTHER" id="PTHR46173">
    <property type="entry name" value="CCA TRNA NUCLEOTIDYLTRANSFERASE 1, MITOCHONDRIAL"/>
    <property type="match status" value="1"/>
</dbReference>
<dbReference type="InterPro" id="IPR050264">
    <property type="entry name" value="Bact_CCA-adding_enz_type3_sf"/>
</dbReference>
<evidence type="ECO:0000259" key="13">
    <source>
        <dbReference type="Pfam" id="PF12627"/>
    </source>
</evidence>
<evidence type="ECO:0000256" key="1">
    <source>
        <dbReference type="ARBA" id="ARBA00001946"/>
    </source>
</evidence>
<feature type="binding site" evidence="11">
    <location>
        <position position="173"/>
    </location>
    <ligand>
        <name>ATP</name>
        <dbReference type="ChEBI" id="CHEBI:30616"/>
    </ligand>
</feature>
<comment type="subunit">
    <text evidence="11">Homodimer.</text>
</comment>
<keyword evidence="6 11" id="KW-0547">Nucleotide-binding</keyword>
<keyword evidence="10 11" id="KW-0694">RNA-binding</keyword>
<evidence type="ECO:0000256" key="3">
    <source>
        <dbReference type="ARBA" id="ARBA00022694"/>
    </source>
</evidence>
<feature type="binding site" evidence="11">
    <location>
        <position position="173"/>
    </location>
    <ligand>
        <name>CTP</name>
        <dbReference type="ChEBI" id="CHEBI:37563"/>
    </ligand>
</feature>
<dbReference type="AlphaFoldDB" id="A0A2N6SPA2"/>
<evidence type="ECO:0000256" key="7">
    <source>
        <dbReference type="ARBA" id="ARBA00022800"/>
    </source>
</evidence>
<comment type="caution">
    <text evidence="15">The sequence shown here is derived from an EMBL/GenBank/DDBJ whole genome shotgun (WGS) entry which is preliminary data.</text>
</comment>
<dbReference type="NCBIfam" id="NF009814">
    <property type="entry name" value="PRK13299.1"/>
    <property type="match status" value="1"/>
</dbReference>
<dbReference type="Proteomes" id="UP000235682">
    <property type="component" value="Unassembled WGS sequence"/>
</dbReference>
<keyword evidence="2 11" id="KW-0808">Transferase</keyword>
<dbReference type="GO" id="GO:0004810">
    <property type="term" value="F:CCA tRNA nucleotidyltransferase activity"/>
    <property type="evidence" value="ECO:0007669"/>
    <property type="project" value="UniProtKB-UniRule"/>
</dbReference>
<dbReference type="InterPro" id="IPR002646">
    <property type="entry name" value="PolA_pol_head_dom"/>
</dbReference>
<keyword evidence="5 11" id="KW-0479">Metal-binding</keyword>
<evidence type="ECO:0000313" key="15">
    <source>
        <dbReference type="EMBL" id="PMC58924.1"/>
    </source>
</evidence>
<organism evidence="15 16">
    <name type="scientific">Dolosicoccus paucivorans</name>
    <dbReference type="NCBI Taxonomy" id="84521"/>
    <lineage>
        <taxon>Bacteria</taxon>
        <taxon>Bacillati</taxon>
        <taxon>Bacillota</taxon>
        <taxon>Bacilli</taxon>
        <taxon>Lactobacillales</taxon>
        <taxon>Aerococcaceae</taxon>
        <taxon>Dolosicoccus</taxon>
    </lineage>
</organism>
<dbReference type="HAMAP" id="MF_01263">
    <property type="entry name" value="CCA_bact_type3"/>
    <property type="match status" value="1"/>
</dbReference>
<evidence type="ECO:0000256" key="10">
    <source>
        <dbReference type="ARBA" id="ARBA00022884"/>
    </source>
</evidence>
<feature type="binding site" evidence="11">
    <location>
        <position position="37"/>
    </location>
    <ligand>
        <name>ATP</name>
        <dbReference type="ChEBI" id="CHEBI:30616"/>
    </ligand>
</feature>
<feature type="domain" description="tRNA nucleotidyltransferase/poly(A) polymerase RNA and SrmB- binding" evidence="13">
    <location>
        <begin position="179"/>
        <end position="238"/>
    </location>
</feature>
<evidence type="ECO:0000313" key="16">
    <source>
        <dbReference type="Proteomes" id="UP000235682"/>
    </source>
</evidence>
<dbReference type="GO" id="GO:0000049">
    <property type="term" value="F:tRNA binding"/>
    <property type="evidence" value="ECO:0007669"/>
    <property type="project" value="UniProtKB-UniRule"/>
</dbReference>
<feature type="domain" description="Poly A polymerase head" evidence="12">
    <location>
        <begin position="32"/>
        <end position="152"/>
    </location>
</feature>
<protein>
    <recommendedName>
        <fullName evidence="11">CCA-adding enzyme</fullName>
        <ecNumber evidence="11">2.7.7.72</ecNumber>
    </recommendedName>
    <alternativeName>
        <fullName evidence="11">CCA tRNA nucleotidyltransferase</fullName>
    </alternativeName>
    <alternativeName>
        <fullName evidence="11">tRNA CCA-pyrophosphorylase</fullName>
    </alternativeName>
    <alternativeName>
        <fullName evidence="11">tRNA adenylyl-/cytidylyl- transferase</fullName>
    </alternativeName>
    <alternativeName>
        <fullName evidence="11">tRNA nucleotidyltransferase</fullName>
    </alternativeName>
    <alternativeName>
        <fullName evidence="11">tRNA-NT</fullName>
    </alternativeName>
</protein>
<dbReference type="SUPFAM" id="SSF81301">
    <property type="entry name" value="Nucleotidyltransferase"/>
    <property type="match status" value="1"/>
</dbReference>
<sequence length="425" mass="50170">MRRLFMHVDFKHTPFEKASYLLEQLEKAGYEAYFVGGSVRDTLLSLPIHDVDIASSATPDEVETVFNHTIDLGKEHGTILVMYEKEGYEITTFRTEGEYSDSRRPDQVFFVRNLKEDTLRRDFTINALAFDRKGQLYDYHNGQEDLQKKLIRAVGNPDQRFEEDALRMFRAVRFATQLGFEIEKETVKALKTLAPTIELISMERNRVEFSKYLTGKYFKSHYYYLVDSQLLTYLPFFDNGILLEEVFHSLAKDSAYYIENDAELTEEMAWCLLTIYMGLTIKQAKSFLKRWTHSNAFITTVVHLRLLYDHYQENKQWSNEIVYQYTKEELFLMEEYLNLTHQKESYTALLQKEQLPIQKRQDILINGKDIMELLNMTKGSALIGQLLNQVEQQILSHQLKNNPREIEQFILQKANHMKERKQSFD</sequence>
<feature type="binding site" evidence="11">
    <location>
        <position position="121"/>
    </location>
    <ligand>
        <name>CTP</name>
        <dbReference type="ChEBI" id="CHEBI:37563"/>
    </ligand>
</feature>
<dbReference type="CDD" id="cd05398">
    <property type="entry name" value="NT_ClassII-CCAase"/>
    <property type="match status" value="1"/>
</dbReference>
<evidence type="ECO:0000256" key="6">
    <source>
        <dbReference type="ARBA" id="ARBA00022741"/>
    </source>
</evidence>
<evidence type="ECO:0000256" key="8">
    <source>
        <dbReference type="ARBA" id="ARBA00022840"/>
    </source>
</evidence>
<dbReference type="InterPro" id="IPR032828">
    <property type="entry name" value="PolyA_RNA-bd"/>
</dbReference>
<evidence type="ECO:0000256" key="2">
    <source>
        <dbReference type="ARBA" id="ARBA00022679"/>
    </source>
</evidence>
<comment type="catalytic activity">
    <reaction evidence="11">
        <text>a tRNA with a 3' CCA end + 2 CTP + ATP = a tRNA with a 3' CCACCA end + 3 diphosphate</text>
        <dbReference type="Rhea" id="RHEA:76235"/>
        <dbReference type="Rhea" id="RHEA-COMP:10468"/>
        <dbReference type="Rhea" id="RHEA-COMP:18655"/>
        <dbReference type="ChEBI" id="CHEBI:30616"/>
        <dbReference type="ChEBI" id="CHEBI:33019"/>
        <dbReference type="ChEBI" id="CHEBI:37563"/>
        <dbReference type="ChEBI" id="CHEBI:83071"/>
        <dbReference type="ChEBI" id="CHEBI:195187"/>
    </reaction>
</comment>
<dbReference type="SUPFAM" id="SSF81891">
    <property type="entry name" value="Poly A polymerase C-terminal region-like"/>
    <property type="match status" value="1"/>
</dbReference>
<comment type="function">
    <text evidence="11">Catalyzes the addition and repair of the essential 3'-terminal CCA sequence in tRNAs without using a nucleic acid template. Adds these three nucleotides in the order of C, C, and A to the tRNA nucleotide-73, using CTP and ATP as substrates and producing inorganic pyrophosphate. tRNA 3'-terminal CCA addition is required both for tRNA processing and repair. Also involved in tRNA surveillance by mediating tandem CCA addition to generate a CCACCA at the 3' terminus of unstable tRNAs. While stable tRNAs receive only 3'-terminal CCA, unstable tRNAs are marked with CCACCA and rapidly degraded.</text>
</comment>
<dbReference type="InterPro" id="IPR032810">
    <property type="entry name" value="CCA-adding_enz_C"/>
</dbReference>
<evidence type="ECO:0000256" key="11">
    <source>
        <dbReference type="HAMAP-Rule" id="MF_01263"/>
    </source>
</evidence>
<feature type="binding site" evidence="11">
    <location>
        <position position="167"/>
    </location>
    <ligand>
        <name>CTP</name>
        <dbReference type="ChEBI" id="CHEBI:37563"/>
    </ligand>
</feature>
<dbReference type="Pfam" id="PF12627">
    <property type="entry name" value="PolyA_pol_RNAbd"/>
    <property type="match status" value="1"/>
</dbReference>
<name>A0A2N6SPA2_9LACT</name>
<feature type="binding site" evidence="11">
    <location>
        <position position="164"/>
    </location>
    <ligand>
        <name>CTP</name>
        <dbReference type="ChEBI" id="CHEBI:37563"/>
    </ligand>
</feature>
<proteinExistence type="inferred from homology"/>
<dbReference type="GO" id="GO:0005524">
    <property type="term" value="F:ATP binding"/>
    <property type="evidence" value="ECO:0007669"/>
    <property type="project" value="UniProtKB-UniRule"/>
</dbReference>
<feature type="domain" description="CCA-adding enzyme C-terminal" evidence="14">
    <location>
        <begin position="265"/>
        <end position="410"/>
    </location>
</feature>
<dbReference type="GO" id="GO:0042245">
    <property type="term" value="P:RNA repair"/>
    <property type="evidence" value="ECO:0007669"/>
    <property type="project" value="UniProtKB-KW"/>
</dbReference>
<dbReference type="Gene3D" id="1.20.58.560">
    <property type="match status" value="1"/>
</dbReference>
<dbReference type="GO" id="GO:0000287">
    <property type="term" value="F:magnesium ion binding"/>
    <property type="evidence" value="ECO:0007669"/>
    <property type="project" value="UniProtKB-UniRule"/>
</dbReference>
<reference evidence="15 16" key="1">
    <citation type="submission" date="2017-09" db="EMBL/GenBank/DDBJ databases">
        <title>Bacterial strain isolated from the female urinary microbiota.</title>
        <authorList>
            <person name="Thomas-White K."/>
            <person name="Kumar N."/>
            <person name="Forster S."/>
            <person name="Putonti C."/>
            <person name="Lawley T."/>
            <person name="Wolfe A.J."/>
        </authorList>
    </citation>
    <scope>NUCLEOTIDE SEQUENCE [LARGE SCALE GENOMIC DNA]</scope>
    <source>
        <strain evidence="15 16">UMB0852</strain>
    </source>
</reference>
<feature type="binding site" evidence="11">
    <location>
        <position position="52"/>
    </location>
    <ligand>
        <name>Mg(2+)</name>
        <dbReference type="ChEBI" id="CHEBI:18420"/>
    </ligand>
</feature>
<gene>
    <name evidence="11" type="primary">cca</name>
    <name evidence="15" type="ORF">CJ205_01785</name>
</gene>
<dbReference type="EC" id="2.7.7.72" evidence="11"/>
<evidence type="ECO:0000259" key="12">
    <source>
        <dbReference type="Pfam" id="PF01743"/>
    </source>
</evidence>
<dbReference type="Gene3D" id="1.10.110.30">
    <property type="match status" value="1"/>
</dbReference>
<comment type="catalytic activity">
    <reaction evidence="11">
        <text>a tRNA precursor + 2 CTP + ATP = a tRNA with a 3' CCA end + 3 diphosphate</text>
        <dbReference type="Rhea" id="RHEA:14433"/>
        <dbReference type="Rhea" id="RHEA-COMP:10465"/>
        <dbReference type="Rhea" id="RHEA-COMP:10468"/>
        <dbReference type="ChEBI" id="CHEBI:30616"/>
        <dbReference type="ChEBI" id="CHEBI:33019"/>
        <dbReference type="ChEBI" id="CHEBI:37563"/>
        <dbReference type="ChEBI" id="CHEBI:74896"/>
        <dbReference type="ChEBI" id="CHEBI:83071"/>
        <dbReference type="EC" id="2.7.7.72"/>
    </reaction>
</comment>
<dbReference type="EMBL" id="PNHE01000004">
    <property type="protein sequence ID" value="PMC58924.1"/>
    <property type="molecule type" value="Genomic_DNA"/>
</dbReference>
<feature type="binding site" evidence="11">
    <location>
        <position position="50"/>
    </location>
    <ligand>
        <name>Mg(2+)</name>
        <dbReference type="ChEBI" id="CHEBI:18420"/>
    </ligand>
</feature>
<evidence type="ECO:0000256" key="4">
    <source>
        <dbReference type="ARBA" id="ARBA00022695"/>
    </source>
</evidence>
<feature type="binding site" evidence="11">
    <location>
        <position position="167"/>
    </location>
    <ligand>
        <name>ATP</name>
        <dbReference type="ChEBI" id="CHEBI:30616"/>
    </ligand>
</feature>
<feature type="binding site" evidence="11">
    <location>
        <position position="170"/>
    </location>
    <ligand>
        <name>CTP</name>
        <dbReference type="ChEBI" id="CHEBI:37563"/>
    </ligand>
</feature>
<feature type="binding site" evidence="11">
    <location>
        <position position="170"/>
    </location>
    <ligand>
        <name>ATP</name>
        <dbReference type="ChEBI" id="CHEBI:30616"/>
    </ligand>
</feature>
<keyword evidence="9 11" id="KW-0460">Magnesium</keyword>
<keyword evidence="16" id="KW-1185">Reference proteome</keyword>
<dbReference type="InterPro" id="IPR023068">
    <property type="entry name" value="CCA-adding_enz_firmicutes"/>
</dbReference>
<dbReference type="OrthoDB" id="9805698at2"/>
<feature type="binding site" evidence="11">
    <location>
        <position position="37"/>
    </location>
    <ligand>
        <name>CTP</name>
        <dbReference type="ChEBI" id="CHEBI:37563"/>
    </ligand>
</feature>
<dbReference type="Pfam" id="PF01743">
    <property type="entry name" value="PolyA_pol"/>
    <property type="match status" value="1"/>
</dbReference>
<evidence type="ECO:0000259" key="14">
    <source>
        <dbReference type="Pfam" id="PF13735"/>
    </source>
</evidence>
<dbReference type="STRING" id="84521.SAMN04487994_101517"/>
<dbReference type="GO" id="GO:0001680">
    <property type="term" value="P:tRNA 3'-terminal CCA addition"/>
    <property type="evidence" value="ECO:0007669"/>
    <property type="project" value="UniProtKB-UniRule"/>
</dbReference>
<keyword evidence="4 11" id="KW-0548">Nucleotidyltransferase</keyword>
<dbReference type="InterPro" id="IPR043519">
    <property type="entry name" value="NT_sf"/>
</dbReference>
<dbReference type="PANTHER" id="PTHR46173:SF1">
    <property type="entry name" value="CCA TRNA NUCLEOTIDYLTRANSFERASE 1, MITOCHONDRIAL"/>
    <property type="match status" value="1"/>
</dbReference>
<dbReference type="GO" id="GO:0160016">
    <property type="term" value="F:CCACCA tRNA nucleotidyltransferase activity"/>
    <property type="evidence" value="ECO:0007669"/>
    <property type="project" value="RHEA"/>
</dbReference>
<dbReference type="Gene3D" id="3.30.460.10">
    <property type="entry name" value="Beta Polymerase, domain 2"/>
    <property type="match status" value="1"/>
</dbReference>
<evidence type="ECO:0000256" key="9">
    <source>
        <dbReference type="ARBA" id="ARBA00022842"/>
    </source>
</evidence>
<feature type="binding site" evidence="11">
    <location>
        <position position="121"/>
    </location>
    <ligand>
        <name>ATP</name>
        <dbReference type="ChEBI" id="CHEBI:30616"/>
    </ligand>
</feature>
<dbReference type="Pfam" id="PF13735">
    <property type="entry name" value="tRNA_NucTran2_2"/>
    <property type="match status" value="1"/>
</dbReference>
<comment type="similarity">
    <text evidence="11">Belongs to the tRNA nucleotidyltransferase/poly(A) polymerase family. Bacterial CCA-adding enzyme type 3 subfamily.</text>
</comment>
<feature type="binding site" evidence="11">
    <location>
        <position position="40"/>
    </location>
    <ligand>
        <name>CTP</name>
        <dbReference type="ChEBI" id="CHEBI:37563"/>
    </ligand>
</feature>
<accession>A0A2N6SPA2</accession>
<feature type="binding site" evidence="11">
    <location>
        <position position="164"/>
    </location>
    <ligand>
        <name>ATP</name>
        <dbReference type="ChEBI" id="CHEBI:30616"/>
    </ligand>
</feature>
<keyword evidence="8 11" id="KW-0067">ATP-binding</keyword>
<comment type="miscellaneous">
    <text evidence="11">A single active site specifically recognizes both ATP and CTP and is responsible for their addition.</text>
</comment>
<feature type="binding site" evidence="11">
    <location>
        <position position="40"/>
    </location>
    <ligand>
        <name>ATP</name>
        <dbReference type="ChEBI" id="CHEBI:30616"/>
    </ligand>
</feature>
<evidence type="ECO:0000256" key="5">
    <source>
        <dbReference type="ARBA" id="ARBA00022723"/>
    </source>
</evidence>
<keyword evidence="3 11" id="KW-0819">tRNA processing</keyword>
<dbReference type="Gene3D" id="1.10.246.80">
    <property type="match status" value="1"/>
</dbReference>
<keyword evidence="7 11" id="KW-0692">RNA repair</keyword>
<comment type="cofactor">
    <cofactor evidence="1 11">
        <name>Mg(2+)</name>
        <dbReference type="ChEBI" id="CHEBI:18420"/>
    </cofactor>
</comment>